<dbReference type="InterPro" id="IPR000362">
    <property type="entry name" value="Fumarate_lyase_fam"/>
</dbReference>
<name>X0YDV6_9ZZZZ</name>
<comment type="similarity">
    <text evidence="1">Belongs to the class-II fumarase/aspartase family. Fumarase subfamily.</text>
</comment>
<protein>
    <recommendedName>
        <fullName evidence="2">fumarate hydratase</fullName>
        <ecNumber evidence="2">4.2.1.2</ecNumber>
    </recommendedName>
</protein>
<dbReference type="Gene3D" id="1.20.200.10">
    <property type="entry name" value="Fumarase/aspartase (Central domain)"/>
    <property type="match status" value="1"/>
</dbReference>
<feature type="domain" description="Fumarate lyase N-terminal" evidence="6">
    <location>
        <begin position="2"/>
        <end position="106"/>
    </location>
</feature>
<dbReference type="Gene3D" id="1.10.40.30">
    <property type="entry name" value="Fumarase/aspartase (C-terminal domain)"/>
    <property type="match status" value="1"/>
</dbReference>
<dbReference type="EC" id="4.2.1.2" evidence="2"/>
<feature type="non-terminal residue" evidence="8">
    <location>
        <position position="1"/>
    </location>
</feature>
<evidence type="ECO:0000313" key="8">
    <source>
        <dbReference type="EMBL" id="GAG34971.1"/>
    </source>
</evidence>
<organism evidence="8">
    <name type="scientific">marine sediment metagenome</name>
    <dbReference type="NCBI Taxonomy" id="412755"/>
    <lineage>
        <taxon>unclassified sequences</taxon>
        <taxon>metagenomes</taxon>
        <taxon>ecological metagenomes</taxon>
    </lineage>
</organism>
<evidence type="ECO:0000259" key="7">
    <source>
        <dbReference type="Pfam" id="PF10415"/>
    </source>
</evidence>
<dbReference type="InterPro" id="IPR018951">
    <property type="entry name" value="Fumarase_C_C"/>
</dbReference>
<dbReference type="GO" id="GO:0006106">
    <property type="term" value="P:fumarate metabolic process"/>
    <property type="evidence" value="ECO:0007669"/>
    <property type="project" value="InterPro"/>
</dbReference>
<keyword evidence="4" id="KW-0816">Tricarboxylic acid cycle</keyword>
<keyword evidence="5" id="KW-0456">Lyase</keyword>
<dbReference type="PROSITE" id="PS00163">
    <property type="entry name" value="FUMARATE_LYASES"/>
    <property type="match status" value="1"/>
</dbReference>
<reference evidence="8" key="1">
    <citation type="journal article" date="2014" name="Front. Microbiol.">
        <title>High frequency of phylogenetically diverse reductive dehalogenase-homologous genes in deep subseafloor sedimentary metagenomes.</title>
        <authorList>
            <person name="Kawai M."/>
            <person name="Futagami T."/>
            <person name="Toyoda A."/>
            <person name="Takaki Y."/>
            <person name="Nishi S."/>
            <person name="Hori S."/>
            <person name="Arai W."/>
            <person name="Tsubouchi T."/>
            <person name="Morono Y."/>
            <person name="Uchiyama I."/>
            <person name="Ito T."/>
            <person name="Fujiyama A."/>
            <person name="Inagaki F."/>
            <person name="Takami H."/>
        </authorList>
    </citation>
    <scope>NUCLEOTIDE SEQUENCE</scope>
    <source>
        <strain evidence="8">Expedition CK06-06</strain>
    </source>
</reference>
<dbReference type="InterPro" id="IPR005677">
    <property type="entry name" value="Fum_hydII"/>
</dbReference>
<evidence type="ECO:0000256" key="5">
    <source>
        <dbReference type="ARBA" id="ARBA00023239"/>
    </source>
</evidence>
<dbReference type="Pfam" id="PF10415">
    <property type="entry name" value="FumaraseC_C"/>
    <property type="match status" value="1"/>
</dbReference>
<evidence type="ECO:0000256" key="3">
    <source>
        <dbReference type="ARBA" id="ARBA00022490"/>
    </source>
</evidence>
<dbReference type="SUPFAM" id="SSF48557">
    <property type="entry name" value="L-aspartase-like"/>
    <property type="match status" value="1"/>
</dbReference>
<dbReference type="InterPro" id="IPR022761">
    <property type="entry name" value="Fumarate_lyase_N"/>
</dbReference>
<feature type="domain" description="Fumarase C C-terminal" evidence="7">
    <location>
        <begin position="173"/>
        <end position="226"/>
    </location>
</feature>
<dbReference type="PANTHER" id="PTHR11444">
    <property type="entry name" value="ASPARTATEAMMONIA/ARGININOSUCCINATE/ADENYLOSUCCINATE LYASE"/>
    <property type="match status" value="1"/>
</dbReference>
<dbReference type="FunFam" id="1.10.40.30:FF:000002">
    <property type="entry name" value="Fumarate hydratase class II"/>
    <property type="match status" value="1"/>
</dbReference>
<dbReference type="Pfam" id="PF00206">
    <property type="entry name" value="Lyase_1"/>
    <property type="match status" value="1"/>
</dbReference>
<gene>
    <name evidence="8" type="ORF">S01H1_74200</name>
</gene>
<sequence>LNTVVGFAPKVIAQLAEETNLPLEEAKNHFAAQGGQDALVAASGSLRALAVTLTKIGNDLRWLASGPRCGLGELHLPPVQPGSSIMPGKINPVIIESLLQVAVQVMANDWAVAIGGQAGNLELNVMLPVMAYNLLQSVELLRTGISNFTEKCLQGLEANEQRCRELVGKSLALCTPLAPEIGYDRAAHIAHLAYESGRTVQEVALELEVLPKEKLLKILNAEEMTRPGAPGGRGSKQ</sequence>
<accession>X0YDV6</accession>
<dbReference type="PANTHER" id="PTHR11444:SF22">
    <property type="entry name" value="FUMARATE HYDRATASE CLASS II"/>
    <property type="match status" value="1"/>
</dbReference>
<evidence type="ECO:0000256" key="1">
    <source>
        <dbReference type="ARBA" id="ARBA00009084"/>
    </source>
</evidence>
<evidence type="ECO:0000256" key="4">
    <source>
        <dbReference type="ARBA" id="ARBA00022532"/>
    </source>
</evidence>
<evidence type="ECO:0000256" key="2">
    <source>
        <dbReference type="ARBA" id="ARBA00012921"/>
    </source>
</evidence>
<dbReference type="GO" id="GO:0004333">
    <property type="term" value="F:fumarate hydratase activity"/>
    <property type="evidence" value="ECO:0007669"/>
    <property type="project" value="UniProtKB-EC"/>
</dbReference>
<dbReference type="InterPro" id="IPR008948">
    <property type="entry name" value="L-Aspartase-like"/>
</dbReference>
<comment type="caution">
    <text evidence="8">The sequence shown here is derived from an EMBL/GenBank/DDBJ whole genome shotgun (WGS) entry which is preliminary data.</text>
</comment>
<dbReference type="PRINTS" id="PR00149">
    <property type="entry name" value="FUMRATELYASE"/>
</dbReference>
<evidence type="ECO:0000259" key="6">
    <source>
        <dbReference type="Pfam" id="PF00206"/>
    </source>
</evidence>
<keyword evidence="3" id="KW-0963">Cytoplasm</keyword>
<dbReference type="GO" id="GO:0006099">
    <property type="term" value="P:tricarboxylic acid cycle"/>
    <property type="evidence" value="ECO:0007669"/>
    <property type="project" value="UniProtKB-KW"/>
</dbReference>
<dbReference type="InterPro" id="IPR020557">
    <property type="entry name" value="Fumarate_lyase_CS"/>
</dbReference>
<proteinExistence type="inferred from homology"/>
<dbReference type="AlphaFoldDB" id="X0YDV6"/>
<dbReference type="EMBL" id="BARS01049620">
    <property type="protein sequence ID" value="GAG34971.1"/>
    <property type="molecule type" value="Genomic_DNA"/>
</dbReference>